<protein>
    <submittedName>
        <fullName evidence="1">Uncharacterized protein</fullName>
    </submittedName>
</protein>
<comment type="caution">
    <text evidence="1">The sequence shown here is derived from an EMBL/GenBank/DDBJ whole genome shotgun (WGS) entry which is preliminary data.</text>
</comment>
<organism evidence="1 2">
    <name type="scientific">Rhizopus delemar</name>
    <dbReference type="NCBI Taxonomy" id="936053"/>
    <lineage>
        <taxon>Eukaryota</taxon>
        <taxon>Fungi</taxon>
        <taxon>Fungi incertae sedis</taxon>
        <taxon>Mucoromycota</taxon>
        <taxon>Mucoromycotina</taxon>
        <taxon>Mucoromycetes</taxon>
        <taxon>Mucorales</taxon>
        <taxon>Mucorineae</taxon>
        <taxon>Rhizopodaceae</taxon>
        <taxon>Rhizopus</taxon>
    </lineage>
</organism>
<sequence length="244" mass="24029">MSVQGGPSGASRGVMVGFGNNNTLINNGSIVASGVSVRGISGPSLGSTGTNVTNAGSIVTSGSSGHGIAVNGPGNRVTNTGSVDVSGTDAKGVYLQGGSGAENVLINSGSIRAWGASSNGIAGADGVHVNTTNANGFFSRVENLPGGSIIADHSYAYRGQNGNDTFINSGYVEGYGGAAGNTAIFMGPQGTGTLILRSGSVIRGVADAGGAASNAYLEGQGVADNVFTNFRTLTMRGEQAARSF</sequence>
<evidence type="ECO:0000313" key="2">
    <source>
        <dbReference type="Proteomes" id="UP000740926"/>
    </source>
</evidence>
<proteinExistence type="predicted"/>
<keyword evidence="2" id="KW-1185">Reference proteome</keyword>
<evidence type="ECO:0000313" key="1">
    <source>
        <dbReference type="EMBL" id="KAG1542489.1"/>
    </source>
</evidence>
<gene>
    <name evidence="1" type="ORF">G6F50_014098</name>
</gene>
<reference evidence="1 2" key="1">
    <citation type="journal article" date="2020" name="Microb. Genom.">
        <title>Genetic diversity of clinical and environmental Mucorales isolates obtained from an investigation of mucormycosis cases among solid organ transplant recipients.</title>
        <authorList>
            <person name="Nguyen M.H."/>
            <person name="Kaul D."/>
            <person name="Muto C."/>
            <person name="Cheng S.J."/>
            <person name="Richter R.A."/>
            <person name="Bruno V.M."/>
            <person name="Liu G."/>
            <person name="Beyhan S."/>
            <person name="Sundermann A.J."/>
            <person name="Mounaud S."/>
            <person name="Pasculle A.W."/>
            <person name="Nierman W.C."/>
            <person name="Driscoll E."/>
            <person name="Cumbie R."/>
            <person name="Clancy C.J."/>
            <person name="Dupont C.L."/>
        </authorList>
    </citation>
    <scope>NUCLEOTIDE SEQUENCE [LARGE SCALE GENOMIC DNA]</scope>
    <source>
        <strain evidence="1 2">GL24</strain>
    </source>
</reference>
<dbReference type="Proteomes" id="UP000740926">
    <property type="component" value="Unassembled WGS sequence"/>
</dbReference>
<dbReference type="AlphaFoldDB" id="A0A9P7C9V3"/>
<name>A0A9P7C9V3_9FUNG</name>
<dbReference type="EMBL" id="JAANIU010006316">
    <property type="protein sequence ID" value="KAG1542489.1"/>
    <property type="molecule type" value="Genomic_DNA"/>
</dbReference>
<accession>A0A9P7C9V3</accession>